<dbReference type="AlphaFoldDB" id="A0A0L6CM09"/>
<comment type="caution">
    <text evidence="1">The sequence shown here is derived from an EMBL/GenBank/DDBJ whole genome shotgun (WGS) entry which is preliminary data.</text>
</comment>
<reference evidence="2" key="1">
    <citation type="submission" date="2015-03" db="EMBL/GenBank/DDBJ databases">
        <title>Luteipulveratus halotolerans sp. nov., a novel actinobacterium (Dermacoccaceae) from Sarawak, Malaysia.</title>
        <authorList>
            <person name="Juboi H."/>
            <person name="Basik A."/>
            <person name="Shamsul S.S."/>
            <person name="Arnold P."/>
            <person name="Schmitt E.K."/>
            <person name="Sanglier J.-J."/>
            <person name="Yeo T."/>
        </authorList>
    </citation>
    <scope>NUCLEOTIDE SEQUENCE [LARGE SCALE GENOMIC DNA]</scope>
    <source>
        <strain evidence="2">C296001</strain>
    </source>
</reference>
<dbReference type="EMBL" id="LAIR01000002">
    <property type="protein sequence ID" value="KNX38782.1"/>
    <property type="molecule type" value="Genomic_DNA"/>
</dbReference>
<dbReference type="STRING" id="1631356.VV01_19175"/>
<evidence type="ECO:0000313" key="2">
    <source>
        <dbReference type="Proteomes" id="UP000037397"/>
    </source>
</evidence>
<protein>
    <submittedName>
        <fullName evidence="1">Uncharacterized protein</fullName>
    </submittedName>
</protein>
<dbReference type="Proteomes" id="UP000037397">
    <property type="component" value="Unassembled WGS sequence"/>
</dbReference>
<keyword evidence="2" id="KW-1185">Reference proteome</keyword>
<evidence type="ECO:0000313" key="1">
    <source>
        <dbReference type="EMBL" id="KNX38782.1"/>
    </source>
</evidence>
<accession>A0A0L6CM09</accession>
<proteinExistence type="predicted"/>
<sequence>MTVVVWRNGKVHVSADGLATVCGATLSPTTGRVVGETTDWAGQVSCFNCAYRHTPEGYLVPRSGKDFPLRKECSKHRGQAAGQCSSCNPETIKPQCWPCPNGCTDPKAHDPLYRYTRCTVFPQRRDVPAGERCAEGCQSTESALRAANPRLYLDLADSAMMTCYHCGESVCVACQREPVEGSLMLCDACGRREAEPSES</sequence>
<organism evidence="1 2">
    <name type="scientific">Luteipulveratus halotolerans</name>
    <dbReference type="NCBI Taxonomy" id="1631356"/>
    <lineage>
        <taxon>Bacteria</taxon>
        <taxon>Bacillati</taxon>
        <taxon>Actinomycetota</taxon>
        <taxon>Actinomycetes</taxon>
        <taxon>Micrococcales</taxon>
        <taxon>Dermacoccaceae</taxon>
        <taxon>Luteipulveratus</taxon>
    </lineage>
</organism>
<gene>
    <name evidence="1" type="ORF">VV01_19175</name>
</gene>
<name>A0A0L6CM09_9MICO</name>